<evidence type="ECO:0000313" key="1">
    <source>
        <dbReference type="EMBL" id="TNN37518.1"/>
    </source>
</evidence>
<keyword evidence="2" id="KW-1185">Reference proteome</keyword>
<gene>
    <name evidence="1" type="ORF">EYF80_052313</name>
</gene>
<organism evidence="1 2">
    <name type="scientific">Liparis tanakae</name>
    <name type="common">Tanaka's snailfish</name>
    <dbReference type="NCBI Taxonomy" id="230148"/>
    <lineage>
        <taxon>Eukaryota</taxon>
        <taxon>Metazoa</taxon>
        <taxon>Chordata</taxon>
        <taxon>Craniata</taxon>
        <taxon>Vertebrata</taxon>
        <taxon>Euteleostomi</taxon>
        <taxon>Actinopterygii</taxon>
        <taxon>Neopterygii</taxon>
        <taxon>Teleostei</taxon>
        <taxon>Neoteleostei</taxon>
        <taxon>Acanthomorphata</taxon>
        <taxon>Eupercaria</taxon>
        <taxon>Perciformes</taxon>
        <taxon>Cottioidei</taxon>
        <taxon>Cottales</taxon>
        <taxon>Liparidae</taxon>
        <taxon>Liparis</taxon>
    </lineage>
</organism>
<accession>A0A4Z2F8N4</accession>
<dbReference type="Proteomes" id="UP000314294">
    <property type="component" value="Unassembled WGS sequence"/>
</dbReference>
<evidence type="ECO:0000313" key="2">
    <source>
        <dbReference type="Proteomes" id="UP000314294"/>
    </source>
</evidence>
<dbReference type="EMBL" id="SRLO01001476">
    <property type="protein sequence ID" value="TNN37518.1"/>
    <property type="molecule type" value="Genomic_DNA"/>
</dbReference>
<dbReference type="AlphaFoldDB" id="A0A4Z2F8N4"/>
<sequence length="153" mass="16650">MVINGVLEKQANRNRFLVGKGVGGGGGASEEGAGLERDEVDQVALGRSHAVRKEVDERVEEMRPLSVRLVHIQKELRTFSSLLSLSLLRPDSTWISLSSGSMVALWVKPVIGTGKRKGGERIKVIKVASAALTGEEKQHHGLLQLTSFDELQK</sequence>
<name>A0A4Z2F8N4_9TELE</name>
<comment type="caution">
    <text evidence="1">The sequence shown here is derived from an EMBL/GenBank/DDBJ whole genome shotgun (WGS) entry which is preliminary data.</text>
</comment>
<reference evidence="1 2" key="1">
    <citation type="submission" date="2019-03" db="EMBL/GenBank/DDBJ databases">
        <title>First draft genome of Liparis tanakae, snailfish: a comprehensive survey of snailfish specific genes.</title>
        <authorList>
            <person name="Kim W."/>
            <person name="Song I."/>
            <person name="Jeong J.-H."/>
            <person name="Kim D."/>
            <person name="Kim S."/>
            <person name="Ryu S."/>
            <person name="Song J.Y."/>
            <person name="Lee S.K."/>
        </authorList>
    </citation>
    <scope>NUCLEOTIDE SEQUENCE [LARGE SCALE GENOMIC DNA]</scope>
    <source>
        <tissue evidence="1">Muscle</tissue>
    </source>
</reference>
<protein>
    <submittedName>
        <fullName evidence="1">Uncharacterized protein</fullName>
    </submittedName>
</protein>
<proteinExistence type="predicted"/>